<proteinExistence type="predicted"/>
<sequence>MKTLNLFSGILIAILLFSCSSDDDSNDTNQDDLIGVWNLISVENQGNDNIAIDCQTEQNIIYNSNNSGTEKAPEEITQTPCEFFTVPFNWTRDGNEVTITVDQEGTFVNEILLLTENSLEIVVTEMNGTAVPQNEQEIFKYEK</sequence>
<dbReference type="Pfam" id="PF13648">
    <property type="entry name" value="Lipocalin_4"/>
    <property type="match status" value="1"/>
</dbReference>
<protein>
    <submittedName>
        <fullName evidence="3">Lipocalin family protein</fullName>
    </submittedName>
</protein>
<organism evidence="3 4">
    <name type="scientific">Winogradskyella marina</name>
    <dbReference type="NCBI Taxonomy" id="2785530"/>
    <lineage>
        <taxon>Bacteria</taxon>
        <taxon>Pseudomonadati</taxon>
        <taxon>Bacteroidota</taxon>
        <taxon>Flavobacteriia</taxon>
        <taxon>Flavobacteriales</taxon>
        <taxon>Flavobacteriaceae</taxon>
        <taxon>Winogradskyella</taxon>
    </lineage>
</organism>
<dbReference type="Proteomes" id="UP000611215">
    <property type="component" value="Unassembled WGS sequence"/>
</dbReference>
<keyword evidence="4" id="KW-1185">Reference proteome</keyword>
<feature type="domain" description="Lipocalin-like" evidence="2">
    <location>
        <begin position="33"/>
        <end position="121"/>
    </location>
</feature>
<feature type="chain" id="PRO_5047446303" evidence="1">
    <location>
        <begin position="24"/>
        <end position="143"/>
    </location>
</feature>
<dbReference type="InterPro" id="IPR024311">
    <property type="entry name" value="Lipocalin-like"/>
</dbReference>
<name>A0ABS0EJW0_9FLAO</name>
<dbReference type="PROSITE" id="PS51257">
    <property type="entry name" value="PROKAR_LIPOPROTEIN"/>
    <property type="match status" value="1"/>
</dbReference>
<evidence type="ECO:0000256" key="1">
    <source>
        <dbReference type="SAM" id="SignalP"/>
    </source>
</evidence>
<reference evidence="3 4" key="1">
    <citation type="submission" date="2020-11" db="EMBL/GenBank/DDBJ databases">
        <title>Winogradskyella marina sp. nov., isolated from marine sediment.</title>
        <authorList>
            <person name="Bo J."/>
            <person name="Wang S."/>
            <person name="Song X."/>
            <person name="Du Z."/>
        </authorList>
    </citation>
    <scope>NUCLEOTIDE SEQUENCE [LARGE SCALE GENOMIC DNA]</scope>
    <source>
        <strain evidence="3 4">F6397</strain>
    </source>
</reference>
<accession>A0ABS0EJW0</accession>
<comment type="caution">
    <text evidence="3">The sequence shown here is derived from an EMBL/GenBank/DDBJ whole genome shotgun (WGS) entry which is preliminary data.</text>
</comment>
<dbReference type="EMBL" id="JADOET010000010">
    <property type="protein sequence ID" value="MBF8150703.1"/>
    <property type="molecule type" value="Genomic_DNA"/>
</dbReference>
<dbReference type="RefSeq" id="WP_195871958.1">
    <property type="nucleotide sequence ID" value="NZ_JADOET010000010.1"/>
</dbReference>
<evidence type="ECO:0000313" key="4">
    <source>
        <dbReference type="Proteomes" id="UP000611215"/>
    </source>
</evidence>
<gene>
    <name evidence="3" type="ORF">ITJ86_12395</name>
</gene>
<evidence type="ECO:0000313" key="3">
    <source>
        <dbReference type="EMBL" id="MBF8150703.1"/>
    </source>
</evidence>
<feature type="signal peptide" evidence="1">
    <location>
        <begin position="1"/>
        <end position="23"/>
    </location>
</feature>
<evidence type="ECO:0000259" key="2">
    <source>
        <dbReference type="Pfam" id="PF13648"/>
    </source>
</evidence>
<keyword evidence="1" id="KW-0732">Signal</keyword>